<dbReference type="OrthoDB" id="27073at2759"/>
<feature type="domain" description="Cullin family profile" evidence="9">
    <location>
        <begin position="397"/>
        <end position="632"/>
    </location>
</feature>
<comment type="pathway">
    <text evidence="1">Protein modification; protein ubiquitination.</text>
</comment>
<dbReference type="SUPFAM" id="SSF75632">
    <property type="entry name" value="Cullin homology domain"/>
    <property type="match status" value="1"/>
</dbReference>
<evidence type="ECO:0000313" key="10">
    <source>
        <dbReference type="EMBL" id="RNA29773.1"/>
    </source>
</evidence>
<name>A0A3M7S1S7_BRAPC</name>
<proteinExistence type="inferred from homology"/>
<evidence type="ECO:0000256" key="7">
    <source>
        <dbReference type="PROSITE-ProRule" id="PRU00330"/>
    </source>
</evidence>
<dbReference type="PANTHER" id="PTHR11932">
    <property type="entry name" value="CULLIN"/>
    <property type="match status" value="1"/>
</dbReference>
<evidence type="ECO:0000256" key="5">
    <source>
        <dbReference type="ARBA" id="ARBA00022843"/>
    </source>
</evidence>
<dbReference type="STRING" id="10195.A0A3M7S1S7"/>
<gene>
    <name evidence="10" type="ORF">BpHYR1_034760</name>
</gene>
<dbReference type="InterPro" id="IPR045093">
    <property type="entry name" value="Cullin"/>
</dbReference>
<dbReference type="FunFam" id="1.20.1310.10:FF:000009">
    <property type="entry name" value="Cullin 5"/>
    <property type="match status" value="1"/>
</dbReference>
<protein>
    <recommendedName>
        <fullName evidence="6">Cullin-5</fullName>
    </recommendedName>
</protein>
<dbReference type="AlphaFoldDB" id="A0A3M7S1S7"/>
<dbReference type="SMART" id="SM00182">
    <property type="entry name" value="CULLIN"/>
    <property type="match status" value="1"/>
</dbReference>
<evidence type="ECO:0000256" key="3">
    <source>
        <dbReference type="ARBA" id="ARBA00022499"/>
    </source>
</evidence>
<evidence type="ECO:0000259" key="9">
    <source>
        <dbReference type="PROSITE" id="PS50069"/>
    </source>
</evidence>
<keyword evidence="4" id="KW-0833">Ubl conjugation pathway</keyword>
<accession>A0A3M7S1S7</accession>
<evidence type="ECO:0000256" key="8">
    <source>
        <dbReference type="RuleBase" id="RU003829"/>
    </source>
</evidence>
<dbReference type="Pfam" id="PF26557">
    <property type="entry name" value="Cullin_AB"/>
    <property type="match status" value="1"/>
</dbReference>
<keyword evidence="5" id="KW-0832">Ubl conjugation</keyword>
<dbReference type="SUPFAM" id="SSF74788">
    <property type="entry name" value="Cullin repeat-like"/>
    <property type="match status" value="1"/>
</dbReference>
<dbReference type="Gene3D" id="3.30.230.130">
    <property type="entry name" value="Cullin, Chain C, Domain 2"/>
    <property type="match status" value="1"/>
</dbReference>
<dbReference type="GO" id="GO:0031625">
    <property type="term" value="F:ubiquitin protein ligase binding"/>
    <property type="evidence" value="ECO:0007669"/>
    <property type="project" value="InterPro"/>
</dbReference>
<comment type="similarity">
    <text evidence="2 7 8">Belongs to the cullin family.</text>
</comment>
<dbReference type="InterPro" id="IPR036317">
    <property type="entry name" value="Cullin_homology_sf"/>
</dbReference>
<comment type="caution">
    <text evidence="10">The sequence shown here is derived from an EMBL/GenBank/DDBJ whole genome shotgun (WGS) entry which is preliminary data.</text>
</comment>
<reference evidence="10 11" key="1">
    <citation type="journal article" date="2018" name="Sci. Rep.">
        <title>Genomic signatures of local adaptation to the degree of environmental predictability in rotifers.</title>
        <authorList>
            <person name="Franch-Gras L."/>
            <person name="Hahn C."/>
            <person name="Garcia-Roger E.M."/>
            <person name="Carmona M.J."/>
            <person name="Serra M."/>
            <person name="Gomez A."/>
        </authorList>
    </citation>
    <scope>NUCLEOTIDE SEQUENCE [LARGE SCALE GENOMIC DNA]</scope>
    <source>
        <strain evidence="10">HYR1</strain>
    </source>
</reference>
<sequence length="726" mass="85483">MLCDAQNKDSFEAKWPLIQPILIKLLNQEPIKKYEWFNLFSDVHTMCLWDESCVPKLRKELETNIVDFICSIQDQIKRHEDDQALLRAYIGAWSKFLDQSNYLPHPFSSMEATNAKSNSSMNSLSQRKTPESHVRKLMLDAWYSSIFSLIKQRLQTGVMKIVYSERIGEPFDSQLVVGIRESFVYLSSDPDDRLRIYKDNFEKAYIDSMIEFYNKYALQFITENGIINYLTYADSKLKEEEKRAQKYLETGKGSNSLELHRQACIEVLISKYQELIYAECNNLINNNDIKNLKYMFELMDRIPNVEPLLADLETYIVSEGLRVLRANFETITMDSEKYVEQLLELFNKFTNLVEDAFNGDPRFMTSRDKAFKSIVNDTSIFQMDLPGSTQKGKPESRCPELLANFCDMLLRRNQNKKLTEEDIKEKLSNVVTLLKYVQNKDVFMKYHKAHLTRRLILEISNDQEMEEQTVMMLKDIGMPPEYINKLSQMFKDIKVSEDINDKFKQVARNNLHNINLADIINIKILNAGAWSRTSDKIAVTLPPELEDYIPEVEKFYKNEHSGRKLTWHHLMSNGVINFNTKLGKFELEVTTFQMTVLFAWTNRASEKLSYESLKLATELPDNELRRTLWQLVAYQKLKHQVLCYSPQVKQSKDFDENTLFWINQDFCIVRNNKAQYRGKLNLIGRLQLSTEKNREEENQEIMFLRAERTKVIFNIFLKFFYKVFYI</sequence>
<organism evidence="10 11">
    <name type="scientific">Brachionus plicatilis</name>
    <name type="common">Marine rotifer</name>
    <name type="synonym">Brachionus muelleri</name>
    <dbReference type="NCBI Taxonomy" id="10195"/>
    <lineage>
        <taxon>Eukaryota</taxon>
        <taxon>Metazoa</taxon>
        <taxon>Spiralia</taxon>
        <taxon>Gnathifera</taxon>
        <taxon>Rotifera</taxon>
        <taxon>Eurotatoria</taxon>
        <taxon>Monogononta</taxon>
        <taxon>Pseudotrocha</taxon>
        <taxon>Ploima</taxon>
        <taxon>Brachionidae</taxon>
        <taxon>Brachionus</taxon>
    </lineage>
</organism>
<dbReference type="GO" id="GO:0006511">
    <property type="term" value="P:ubiquitin-dependent protein catabolic process"/>
    <property type="evidence" value="ECO:0007669"/>
    <property type="project" value="InterPro"/>
</dbReference>
<evidence type="ECO:0000256" key="6">
    <source>
        <dbReference type="ARBA" id="ARBA00040451"/>
    </source>
</evidence>
<dbReference type="EMBL" id="REGN01002164">
    <property type="protein sequence ID" value="RNA29773.1"/>
    <property type="molecule type" value="Genomic_DNA"/>
</dbReference>
<dbReference type="InterPro" id="IPR059120">
    <property type="entry name" value="Cullin-like_AB"/>
</dbReference>
<dbReference type="Gene3D" id="1.20.1310.10">
    <property type="entry name" value="Cullin Repeats"/>
    <property type="match status" value="4"/>
</dbReference>
<dbReference type="InterPro" id="IPR016158">
    <property type="entry name" value="Cullin_homology"/>
</dbReference>
<evidence type="ECO:0000256" key="1">
    <source>
        <dbReference type="ARBA" id="ARBA00004906"/>
    </source>
</evidence>
<dbReference type="FunFam" id="3.30.230.130:FF:000004">
    <property type="entry name" value="Cullin 5"/>
    <property type="match status" value="1"/>
</dbReference>
<dbReference type="InterPro" id="IPR016159">
    <property type="entry name" value="Cullin_repeat-like_dom_sf"/>
</dbReference>
<dbReference type="Pfam" id="PF00888">
    <property type="entry name" value="Cullin"/>
    <property type="match status" value="1"/>
</dbReference>
<keyword evidence="3" id="KW-1017">Isopeptide bond</keyword>
<evidence type="ECO:0000313" key="11">
    <source>
        <dbReference type="Proteomes" id="UP000276133"/>
    </source>
</evidence>
<dbReference type="InterPro" id="IPR001373">
    <property type="entry name" value="Cullin_N"/>
</dbReference>
<dbReference type="Proteomes" id="UP000276133">
    <property type="component" value="Unassembled WGS sequence"/>
</dbReference>
<dbReference type="FunFam" id="1.20.1310.10:FF:000014">
    <property type="entry name" value="Cullin 5"/>
    <property type="match status" value="1"/>
</dbReference>
<evidence type="ECO:0000256" key="2">
    <source>
        <dbReference type="ARBA" id="ARBA00006019"/>
    </source>
</evidence>
<keyword evidence="11" id="KW-1185">Reference proteome</keyword>
<dbReference type="PROSITE" id="PS50069">
    <property type="entry name" value="CULLIN_2"/>
    <property type="match status" value="1"/>
</dbReference>
<evidence type="ECO:0000256" key="4">
    <source>
        <dbReference type="ARBA" id="ARBA00022786"/>
    </source>
</evidence>